<sequence length="611" mass="65965">MQTYHALIFSLKDKDGNPMLRPDGKKAAWAGPPTYQRTNGVNPPDALVVSWPDYLGDLALVNPNCDGGGEVPTVKPVWSTLTPPPLIPGKDYIWTVPFTSATAADGHSIADYDALIKPAFLSAGKNSQGEIVLSGSVPANLNVNQTYNYEFKTTQDNGAFATYTNFFPIQSTLLEGLVQFQDAQDQAIVRISPNMEIAPIVSLKKPGGTFSTPAPATKGSSAETVLNKQWWFYSIFTGLTTNGIHIVKIEGLSQILYGSFLVSNGNVEAILNLTATEPTTEVYVLVGDATIQKGQTKTYELKNLVGETAESVGNETYELLGAAITGVSLTSGANASLTLANNANVTNGQTLTIISKVGGVEKGRLVVTVSVPVVQVAEITGIDWRWIRTKAGDPWAENQFYIYFQTSNGGQIEFDLDGGPFFGAGIVTHYDPEDLTPLTNDSKGYQYVFTTNGFQNLQLNVKARIAGRGIASQVEVNFRIPPTPSLSTERVQIYPTGSSNPTEPPPPGTAVGVPAQTHILKSNPDIFNPVVYWENGAWHVRDSATPEVPPGYTKYYFFSGATGYGSMPFNSFNPGDELQIYFSISQTPSPYTSIFNRKSEAFIIFGQAPSN</sequence>
<comment type="caution">
    <text evidence="1">The sequence shown here is derived from an EMBL/GenBank/DDBJ whole genome shotgun (WGS) entry which is preliminary data.</text>
</comment>
<dbReference type="EMBL" id="JACWZY010000031">
    <property type="protein sequence ID" value="MBD2704419.1"/>
    <property type="molecule type" value="Genomic_DNA"/>
</dbReference>
<proteinExistence type="predicted"/>
<name>A0A926Y0K1_9BACT</name>
<dbReference type="AlphaFoldDB" id="A0A926Y0K1"/>
<gene>
    <name evidence="1" type="ORF">IC229_27510</name>
</gene>
<evidence type="ECO:0000313" key="1">
    <source>
        <dbReference type="EMBL" id="MBD2704419.1"/>
    </source>
</evidence>
<evidence type="ECO:0000313" key="2">
    <source>
        <dbReference type="Proteomes" id="UP000598820"/>
    </source>
</evidence>
<organism evidence="1 2">
    <name type="scientific">Spirosoma profusum</name>
    <dbReference type="NCBI Taxonomy" id="2771354"/>
    <lineage>
        <taxon>Bacteria</taxon>
        <taxon>Pseudomonadati</taxon>
        <taxon>Bacteroidota</taxon>
        <taxon>Cytophagia</taxon>
        <taxon>Cytophagales</taxon>
        <taxon>Cytophagaceae</taxon>
        <taxon>Spirosoma</taxon>
    </lineage>
</organism>
<keyword evidence="2" id="KW-1185">Reference proteome</keyword>
<dbReference type="Proteomes" id="UP000598820">
    <property type="component" value="Unassembled WGS sequence"/>
</dbReference>
<accession>A0A926Y0K1</accession>
<dbReference type="RefSeq" id="WP_190890977.1">
    <property type="nucleotide sequence ID" value="NZ_JACWZY010000031.1"/>
</dbReference>
<protein>
    <submittedName>
        <fullName evidence="1">Uncharacterized protein</fullName>
    </submittedName>
</protein>
<reference evidence="1" key="1">
    <citation type="submission" date="2020-09" db="EMBL/GenBank/DDBJ databases">
        <authorList>
            <person name="Kim M.K."/>
        </authorList>
    </citation>
    <scope>NUCLEOTIDE SEQUENCE</scope>
    <source>
        <strain evidence="1">BT702</strain>
    </source>
</reference>